<feature type="non-terminal residue" evidence="7">
    <location>
        <position position="1"/>
    </location>
</feature>
<evidence type="ECO:0000313" key="7">
    <source>
        <dbReference type="EMBL" id="TVU23403.1"/>
    </source>
</evidence>
<name>A0A5J9UI37_9POAL</name>
<dbReference type="Gramene" id="TVU23403">
    <property type="protein sequence ID" value="TVU23403"/>
    <property type="gene ID" value="EJB05_25766"/>
</dbReference>
<keyword evidence="3" id="KW-0862">Zinc</keyword>
<keyword evidence="1" id="KW-0479">Metal-binding</keyword>
<keyword evidence="8" id="KW-1185">Reference proteome</keyword>
<comment type="caution">
    <text evidence="7">The sequence shown here is derived from an EMBL/GenBank/DDBJ whole genome shotgun (WGS) entry which is preliminary data.</text>
</comment>
<feature type="region of interest" description="Disordered" evidence="5">
    <location>
        <begin position="309"/>
        <end position="341"/>
    </location>
</feature>
<evidence type="ECO:0000259" key="6">
    <source>
        <dbReference type="PROSITE" id="PS51999"/>
    </source>
</evidence>
<feature type="region of interest" description="Disordered" evidence="5">
    <location>
        <begin position="108"/>
        <end position="165"/>
    </location>
</feature>
<evidence type="ECO:0000256" key="3">
    <source>
        <dbReference type="ARBA" id="ARBA00022833"/>
    </source>
</evidence>
<dbReference type="OrthoDB" id="708528at2759"/>
<evidence type="ECO:0000256" key="5">
    <source>
        <dbReference type="SAM" id="MobiDB-lite"/>
    </source>
</evidence>
<feature type="compositionally biased region" description="Polar residues" evidence="5">
    <location>
        <begin position="132"/>
        <end position="142"/>
    </location>
</feature>
<accession>A0A5J9UI37</accession>
<proteinExistence type="predicted"/>
<sequence>MPAQLCPHAPVKPRGSALIPFVTSRLPEAGPAYAWQLSRTSRLTSQTNTRLSCALCPHLCASGNDFPSPPPLCEFIEYVDTEQTPEDIAHVYRVAQRARRHWLDMEAEERREEERRKMRQKEEERRRKHFTRQCNTQSNASLANRGGGRGGRRGARAGSSSAPEEWVWDGEHGPFTYDPPLEHFLLESKDDFDYVTNPLRRYDNRKFKWPKCGHGLDCVIQIFDGQCDGGRRFFRCPNGDNNEDRDNCGFTLWVDPKPIHTTIEYISYLQNRIFDLEKELETTTPRESQELVISIDAPYCFDSHCRCPHHKSGQVPPPQPPPPPPPQPPNYGQGYNDYGYS</sequence>
<dbReference type="PROSITE" id="PS51999">
    <property type="entry name" value="ZF_GRF"/>
    <property type="match status" value="1"/>
</dbReference>
<dbReference type="AlphaFoldDB" id="A0A5J9UI37"/>
<reference evidence="7 8" key="1">
    <citation type="journal article" date="2019" name="Sci. Rep.">
        <title>A high-quality genome of Eragrostis curvula grass provides insights into Poaceae evolution and supports new strategies to enhance forage quality.</title>
        <authorList>
            <person name="Carballo J."/>
            <person name="Santos B.A.C.M."/>
            <person name="Zappacosta D."/>
            <person name="Garbus I."/>
            <person name="Selva J.P."/>
            <person name="Gallo C.A."/>
            <person name="Diaz A."/>
            <person name="Albertini E."/>
            <person name="Caccamo M."/>
            <person name="Echenique V."/>
        </authorList>
    </citation>
    <scope>NUCLEOTIDE SEQUENCE [LARGE SCALE GENOMIC DNA]</scope>
    <source>
        <strain evidence="8">cv. Victoria</strain>
        <tissue evidence="7">Leaf</tissue>
    </source>
</reference>
<organism evidence="7 8">
    <name type="scientific">Eragrostis curvula</name>
    <name type="common">weeping love grass</name>
    <dbReference type="NCBI Taxonomy" id="38414"/>
    <lineage>
        <taxon>Eukaryota</taxon>
        <taxon>Viridiplantae</taxon>
        <taxon>Streptophyta</taxon>
        <taxon>Embryophyta</taxon>
        <taxon>Tracheophyta</taxon>
        <taxon>Spermatophyta</taxon>
        <taxon>Magnoliopsida</taxon>
        <taxon>Liliopsida</taxon>
        <taxon>Poales</taxon>
        <taxon>Poaceae</taxon>
        <taxon>PACMAD clade</taxon>
        <taxon>Chloridoideae</taxon>
        <taxon>Eragrostideae</taxon>
        <taxon>Eragrostidinae</taxon>
        <taxon>Eragrostis</taxon>
    </lineage>
</organism>
<evidence type="ECO:0000256" key="4">
    <source>
        <dbReference type="PROSITE-ProRule" id="PRU01343"/>
    </source>
</evidence>
<dbReference type="Proteomes" id="UP000324897">
    <property type="component" value="Chromosome 2"/>
</dbReference>
<dbReference type="EMBL" id="RWGY01000013">
    <property type="protein sequence ID" value="TVU23403.1"/>
    <property type="molecule type" value="Genomic_DNA"/>
</dbReference>
<feature type="domain" description="GRF-type" evidence="6">
    <location>
        <begin position="212"/>
        <end position="257"/>
    </location>
</feature>
<dbReference type="InterPro" id="IPR010666">
    <property type="entry name" value="Znf_GRF"/>
</dbReference>
<dbReference type="GO" id="GO:0008270">
    <property type="term" value="F:zinc ion binding"/>
    <property type="evidence" value="ECO:0007669"/>
    <property type="project" value="UniProtKB-KW"/>
</dbReference>
<protein>
    <recommendedName>
        <fullName evidence="6">GRF-type domain-containing protein</fullName>
    </recommendedName>
</protein>
<gene>
    <name evidence="7" type="ORF">EJB05_25766</name>
</gene>
<evidence type="ECO:0000256" key="1">
    <source>
        <dbReference type="ARBA" id="ARBA00022723"/>
    </source>
</evidence>
<evidence type="ECO:0000256" key="2">
    <source>
        <dbReference type="ARBA" id="ARBA00022771"/>
    </source>
</evidence>
<feature type="compositionally biased region" description="Basic and acidic residues" evidence="5">
    <location>
        <begin position="108"/>
        <end position="125"/>
    </location>
</feature>
<keyword evidence="2 4" id="KW-0863">Zinc-finger</keyword>
<feature type="compositionally biased region" description="Pro residues" evidence="5">
    <location>
        <begin position="315"/>
        <end position="329"/>
    </location>
</feature>
<evidence type="ECO:0000313" key="8">
    <source>
        <dbReference type="Proteomes" id="UP000324897"/>
    </source>
</evidence>